<evidence type="ECO:0000256" key="5">
    <source>
        <dbReference type="ARBA" id="ARBA00022692"/>
    </source>
</evidence>
<evidence type="ECO:0000256" key="8">
    <source>
        <dbReference type="HAMAP-Rule" id="MF_01937"/>
    </source>
</evidence>
<gene>
    <name evidence="8 10" type="primary">menA</name>
    <name evidence="10" type="ORF">MM817_00373</name>
</gene>
<feature type="transmembrane region" description="Helical" evidence="8">
    <location>
        <begin position="280"/>
        <end position="298"/>
    </location>
</feature>
<keyword evidence="11" id="KW-1185">Reference proteome</keyword>
<name>A0A9X1V6K4_9BACL</name>
<evidence type="ECO:0000256" key="1">
    <source>
        <dbReference type="ARBA" id="ARBA00004141"/>
    </source>
</evidence>
<organism evidence="10 11">
    <name type="scientific">Sulfoacidibacillus ferrooxidans</name>
    <dbReference type="NCBI Taxonomy" id="2005001"/>
    <lineage>
        <taxon>Bacteria</taxon>
        <taxon>Bacillati</taxon>
        <taxon>Bacillota</taxon>
        <taxon>Bacilli</taxon>
        <taxon>Bacillales</taxon>
        <taxon>Alicyclobacillaceae</taxon>
        <taxon>Sulfoacidibacillus</taxon>
    </lineage>
</organism>
<feature type="transmembrane region" description="Helical" evidence="8">
    <location>
        <begin position="92"/>
        <end position="110"/>
    </location>
</feature>
<dbReference type="PIRSF" id="PIRSF005355">
    <property type="entry name" value="UBIAD1"/>
    <property type="match status" value="1"/>
</dbReference>
<comment type="caution">
    <text evidence="10">The sequence shown here is derived from an EMBL/GenBank/DDBJ whole genome shotgun (WGS) entry which is preliminary data.</text>
</comment>
<keyword evidence="5 8" id="KW-0812">Transmembrane</keyword>
<dbReference type="InterPro" id="IPR044878">
    <property type="entry name" value="UbiA_sf"/>
</dbReference>
<evidence type="ECO:0000313" key="10">
    <source>
        <dbReference type="EMBL" id="MCI0182117.1"/>
    </source>
</evidence>
<dbReference type="EC" id="2.5.1.74" evidence="8 9"/>
<feature type="transmembrane region" description="Helical" evidence="8">
    <location>
        <begin position="144"/>
        <end position="164"/>
    </location>
</feature>
<dbReference type="GO" id="GO:0046428">
    <property type="term" value="F:1,4-dihydroxy-2-naphthoate polyprenyltransferase activity"/>
    <property type="evidence" value="ECO:0007669"/>
    <property type="project" value="UniProtKB-UniRule"/>
</dbReference>
<evidence type="ECO:0000256" key="6">
    <source>
        <dbReference type="ARBA" id="ARBA00022989"/>
    </source>
</evidence>
<evidence type="ECO:0000256" key="9">
    <source>
        <dbReference type="NCBIfam" id="TIGR00751"/>
    </source>
</evidence>
<comment type="similarity">
    <text evidence="8">Belongs to the MenA family. Type 1 subfamily.</text>
</comment>
<dbReference type="NCBIfam" id="NF004749">
    <property type="entry name" value="PRK06080.1-1"/>
    <property type="match status" value="1"/>
</dbReference>
<dbReference type="InterPro" id="IPR026046">
    <property type="entry name" value="UBIAD1"/>
</dbReference>
<dbReference type="AlphaFoldDB" id="A0A9X1V6K4"/>
<keyword evidence="7 8" id="KW-0472">Membrane</keyword>
<keyword evidence="3 8" id="KW-1003">Cell membrane</keyword>
<evidence type="ECO:0000256" key="3">
    <source>
        <dbReference type="ARBA" id="ARBA00022475"/>
    </source>
</evidence>
<dbReference type="CDD" id="cd13962">
    <property type="entry name" value="PT_UbiA_UBIAD1"/>
    <property type="match status" value="1"/>
</dbReference>
<keyword evidence="6 8" id="KW-1133">Transmembrane helix</keyword>
<sequence>MFSHWFGILWRLMRPPTLTASLTPVLVGTGLALQHTPLRTGLFIAMLVAALLIQAAANMINEYADFKRGLDTKEMVGISGTIVRDGVAPKTVLTIFFITIAISLLLGVYIAMSTSIWVAVTGILSMVFMYLYSSGPRPISYTPFGEITAGVLMGPIIVLISYFIQAGTLSITAAVASIPIGLLIGAILLANNIRDLEHDRPGGRKTLPVILGRTRAITLLNSVFIISYLILVILVITKTLTPFSLVALLAYPFSARIRSMFTQAKNSTQLQSAFKATSLTLIRFGFLLFIGLIVGASFK</sequence>
<comment type="pathway">
    <text evidence="8">Quinol/quinone metabolism; menaquinone biosynthesis; menaquinol from 1,4-dihydroxy-2-naphthoate: step 1/2.</text>
</comment>
<comment type="function">
    <text evidence="8">Conversion of 1,4-dihydroxy-2-naphthoate (DHNA) to demethylmenaquinone (DMK).</text>
</comment>
<dbReference type="NCBIfam" id="TIGR00751">
    <property type="entry name" value="menA"/>
    <property type="match status" value="1"/>
</dbReference>
<dbReference type="RefSeq" id="WP_241711734.1">
    <property type="nucleotide sequence ID" value="NZ_JALBUF010000001.1"/>
</dbReference>
<accession>A0A9X1V6K4</accession>
<comment type="subcellular location">
    <subcellularLocation>
        <location evidence="8">Cell membrane</location>
        <topology evidence="8">Multi-pass membrane protein</topology>
    </subcellularLocation>
    <subcellularLocation>
        <location evidence="1">Membrane</location>
        <topology evidence="1">Multi-pass membrane protein</topology>
    </subcellularLocation>
</comment>
<feature type="transmembrane region" description="Helical" evidence="8">
    <location>
        <begin position="170"/>
        <end position="193"/>
    </location>
</feature>
<dbReference type="GO" id="GO:0042371">
    <property type="term" value="P:vitamin K biosynthetic process"/>
    <property type="evidence" value="ECO:0007669"/>
    <property type="project" value="TreeGrafter"/>
</dbReference>
<evidence type="ECO:0000256" key="7">
    <source>
        <dbReference type="ARBA" id="ARBA00023136"/>
    </source>
</evidence>
<dbReference type="Gene3D" id="1.20.120.1780">
    <property type="entry name" value="UbiA prenyltransferase"/>
    <property type="match status" value="1"/>
</dbReference>
<dbReference type="GO" id="GO:0005886">
    <property type="term" value="C:plasma membrane"/>
    <property type="evidence" value="ECO:0007669"/>
    <property type="project" value="UniProtKB-SubCell"/>
</dbReference>
<dbReference type="Gene3D" id="1.10.357.140">
    <property type="entry name" value="UbiA prenyltransferase"/>
    <property type="match status" value="1"/>
</dbReference>
<feature type="transmembrane region" description="Helical" evidence="8">
    <location>
        <begin position="42"/>
        <end position="60"/>
    </location>
</feature>
<proteinExistence type="inferred from homology"/>
<dbReference type="PANTHER" id="PTHR13929">
    <property type="entry name" value="1,4-DIHYDROXY-2-NAPHTHOATE OCTAPRENYLTRANSFERASE"/>
    <property type="match status" value="1"/>
</dbReference>
<dbReference type="HAMAP" id="MF_01937">
    <property type="entry name" value="MenA_1"/>
    <property type="match status" value="1"/>
</dbReference>
<dbReference type="InterPro" id="IPR004657">
    <property type="entry name" value="MenA"/>
</dbReference>
<keyword evidence="2 8" id="KW-0474">Menaquinone biosynthesis</keyword>
<dbReference type="PANTHER" id="PTHR13929:SF0">
    <property type="entry name" value="UBIA PRENYLTRANSFERASE DOMAIN-CONTAINING PROTEIN 1"/>
    <property type="match status" value="1"/>
</dbReference>
<feature type="transmembrane region" description="Helical" evidence="8">
    <location>
        <begin position="214"/>
        <end position="236"/>
    </location>
</feature>
<dbReference type="InterPro" id="IPR000537">
    <property type="entry name" value="UbiA_prenyltransferase"/>
</dbReference>
<evidence type="ECO:0000256" key="4">
    <source>
        <dbReference type="ARBA" id="ARBA00022679"/>
    </source>
</evidence>
<evidence type="ECO:0000256" key="2">
    <source>
        <dbReference type="ARBA" id="ARBA00022428"/>
    </source>
</evidence>
<reference evidence="10" key="1">
    <citation type="submission" date="2022-03" db="EMBL/GenBank/DDBJ databases">
        <title>Draft Genome Sequence of Firmicute Strain S0AB, a Heterotrophic Iron/Sulfur-Oxidizing Extreme Acidophile.</title>
        <authorList>
            <person name="Vergara E."/>
            <person name="Pakostova E."/>
            <person name="Johnson D.B."/>
            <person name="Holmes D.S."/>
        </authorList>
    </citation>
    <scope>NUCLEOTIDE SEQUENCE</scope>
    <source>
        <strain evidence="10">S0AB</strain>
    </source>
</reference>
<keyword evidence="4 8" id="KW-0808">Transferase</keyword>
<evidence type="ECO:0000313" key="11">
    <source>
        <dbReference type="Proteomes" id="UP001139263"/>
    </source>
</evidence>
<dbReference type="Pfam" id="PF01040">
    <property type="entry name" value="UbiA"/>
    <property type="match status" value="1"/>
</dbReference>
<dbReference type="Proteomes" id="UP001139263">
    <property type="component" value="Unassembled WGS sequence"/>
</dbReference>
<dbReference type="EMBL" id="JALBUF010000001">
    <property type="protein sequence ID" value="MCI0182117.1"/>
    <property type="molecule type" value="Genomic_DNA"/>
</dbReference>
<dbReference type="GO" id="GO:0009234">
    <property type="term" value="P:menaquinone biosynthetic process"/>
    <property type="evidence" value="ECO:0007669"/>
    <property type="project" value="UniProtKB-UniRule"/>
</dbReference>
<protein>
    <recommendedName>
        <fullName evidence="8 9">1,4-dihydroxy-2-naphthoate octaprenyltransferase</fullName>
        <shortName evidence="8">DHNA-octaprenyltransferase</shortName>
        <ecNumber evidence="8 9">2.5.1.74</ecNumber>
    </recommendedName>
</protein>
<feature type="transmembrane region" description="Helical" evidence="8">
    <location>
        <begin position="116"/>
        <end position="132"/>
    </location>
</feature>
<comment type="catalytic activity">
    <reaction evidence="8">
        <text>an all-trans-polyprenyl diphosphate + 1,4-dihydroxy-2-naphthoate + H(+) = a 2-demethylmenaquinol + CO2 + diphosphate</text>
        <dbReference type="Rhea" id="RHEA:26478"/>
        <dbReference type="Rhea" id="RHEA-COMP:9563"/>
        <dbReference type="Rhea" id="RHEA-COMP:9564"/>
        <dbReference type="ChEBI" id="CHEBI:11173"/>
        <dbReference type="ChEBI" id="CHEBI:15378"/>
        <dbReference type="ChEBI" id="CHEBI:16526"/>
        <dbReference type="ChEBI" id="CHEBI:33019"/>
        <dbReference type="ChEBI" id="CHEBI:55437"/>
        <dbReference type="ChEBI" id="CHEBI:58914"/>
        <dbReference type="EC" id="2.5.1.74"/>
    </reaction>
</comment>